<feature type="transmembrane region" description="Helical" evidence="1">
    <location>
        <begin position="295"/>
        <end position="314"/>
    </location>
</feature>
<feature type="transmembrane region" description="Helical" evidence="1">
    <location>
        <begin position="46"/>
        <end position="69"/>
    </location>
</feature>
<sequence length="340" mass="37742">METAGFVPEPSCGRGTISIIWSCLATIFFVVWTVQHIDYRESISRVILGASTFFIPEAMPAAAVAQLILARRLRRRLHNLPGWDSWALEQAFLVVKNGVRDKRSGEILTADRLVELAQRGQHKQPGAGIHIGLFPSKQDINKRSKMSWLEKIMAGSQALWFSANMVSRLVGGHQVTLLEDVTLAYACCGLIAMVAWFHCPQDIQDPFEVNLMGVESLTEKESGERCLCSLQIVGDRCLSGLVIPSLFMVTGVHLGAWQYPFPTVAEAWVWRSCALVGLVALPVGLVLLCFRERKVFLLSMTALVLARLALWTVACAAFRRAPVSAFDTPNWCDYWGHIGK</sequence>
<protein>
    <recommendedName>
        <fullName evidence="4">Transmembrane protein</fullName>
    </recommendedName>
</protein>
<evidence type="ECO:0000256" key="1">
    <source>
        <dbReference type="SAM" id="Phobius"/>
    </source>
</evidence>
<keyword evidence="1" id="KW-1133">Transmembrane helix</keyword>
<dbReference type="InParanoid" id="A0A2P5I7Y5"/>
<accession>A0A2P5I7Y5</accession>
<dbReference type="AlphaFoldDB" id="A0A2P5I7Y5"/>
<gene>
    <name evidence="2" type="ORF">DHEL01_v202996</name>
</gene>
<dbReference type="Proteomes" id="UP000094444">
    <property type="component" value="Unassembled WGS sequence"/>
</dbReference>
<evidence type="ECO:0000313" key="2">
    <source>
        <dbReference type="EMBL" id="POS78620.1"/>
    </source>
</evidence>
<comment type="caution">
    <text evidence="2">The sequence shown here is derived from an EMBL/GenBank/DDBJ whole genome shotgun (WGS) entry which is preliminary data.</text>
</comment>
<evidence type="ECO:0000313" key="3">
    <source>
        <dbReference type="Proteomes" id="UP000094444"/>
    </source>
</evidence>
<keyword evidence="3" id="KW-1185">Reference proteome</keyword>
<feature type="transmembrane region" description="Helical" evidence="1">
    <location>
        <begin position="268"/>
        <end position="288"/>
    </location>
</feature>
<reference evidence="2" key="1">
    <citation type="submission" date="2017-09" db="EMBL/GenBank/DDBJ databases">
        <title>Polyketide synthases of a Diaporthe helianthi virulent isolate.</title>
        <authorList>
            <person name="Baroncelli R."/>
        </authorList>
    </citation>
    <scope>NUCLEOTIDE SEQUENCE [LARGE SCALE GENOMIC DNA]</scope>
    <source>
        <strain evidence="2">7/96</strain>
    </source>
</reference>
<organism evidence="2 3">
    <name type="scientific">Diaporthe helianthi</name>
    <dbReference type="NCBI Taxonomy" id="158607"/>
    <lineage>
        <taxon>Eukaryota</taxon>
        <taxon>Fungi</taxon>
        <taxon>Dikarya</taxon>
        <taxon>Ascomycota</taxon>
        <taxon>Pezizomycotina</taxon>
        <taxon>Sordariomycetes</taxon>
        <taxon>Sordariomycetidae</taxon>
        <taxon>Diaporthales</taxon>
        <taxon>Diaporthaceae</taxon>
        <taxon>Diaporthe</taxon>
    </lineage>
</organism>
<name>A0A2P5I7Y5_DIAHE</name>
<feature type="transmembrane region" description="Helical" evidence="1">
    <location>
        <begin position="237"/>
        <end position="256"/>
    </location>
</feature>
<evidence type="ECO:0008006" key="4">
    <source>
        <dbReference type="Google" id="ProtNLM"/>
    </source>
</evidence>
<dbReference type="PANTHER" id="PTHR35043">
    <property type="entry name" value="TRANSCRIPTION FACTOR DOMAIN-CONTAINING PROTEIN"/>
    <property type="match status" value="1"/>
</dbReference>
<feature type="transmembrane region" description="Helical" evidence="1">
    <location>
        <begin position="182"/>
        <end position="199"/>
    </location>
</feature>
<dbReference type="EMBL" id="MAVT02000173">
    <property type="protein sequence ID" value="POS78620.1"/>
    <property type="molecule type" value="Genomic_DNA"/>
</dbReference>
<keyword evidence="1" id="KW-0472">Membrane</keyword>
<dbReference type="OrthoDB" id="3061561at2759"/>
<dbReference type="PANTHER" id="PTHR35043:SF7">
    <property type="entry name" value="TRANSCRIPTION FACTOR DOMAIN-CONTAINING PROTEIN"/>
    <property type="match status" value="1"/>
</dbReference>
<feature type="transmembrane region" description="Helical" evidence="1">
    <location>
        <begin position="12"/>
        <end position="34"/>
    </location>
</feature>
<proteinExistence type="predicted"/>
<keyword evidence="1" id="KW-0812">Transmembrane</keyword>